<keyword evidence="2" id="KW-1185">Reference proteome</keyword>
<dbReference type="EMBL" id="JAYMGO010000015">
    <property type="protein sequence ID" value="KAL1260738.1"/>
    <property type="molecule type" value="Genomic_DNA"/>
</dbReference>
<accession>A0ABR3M6H4</accession>
<comment type="caution">
    <text evidence="1">The sequence shown here is derived from an EMBL/GenBank/DDBJ whole genome shotgun (WGS) entry which is preliminary data.</text>
</comment>
<proteinExistence type="predicted"/>
<evidence type="ECO:0000313" key="1">
    <source>
        <dbReference type="EMBL" id="KAL1260738.1"/>
    </source>
</evidence>
<gene>
    <name evidence="1" type="ORF">QQF64_008565</name>
</gene>
<reference evidence="1 2" key="1">
    <citation type="submission" date="2023-09" db="EMBL/GenBank/DDBJ databases">
        <authorList>
            <person name="Wang M."/>
        </authorList>
    </citation>
    <scope>NUCLEOTIDE SEQUENCE [LARGE SCALE GENOMIC DNA]</scope>
    <source>
        <strain evidence="1">GT-2023</strain>
        <tissue evidence="1">Liver</tissue>
    </source>
</reference>
<sequence>MPLTLAFIQYSGALHADFNLSFCFSPLEFFPPLSPSIADSSLPSLSKVQQSNGLPKFRRQRSETLKGIAPSQITG</sequence>
<name>A0ABR3M6H4_9TELE</name>
<evidence type="ECO:0000313" key="2">
    <source>
        <dbReference type="Proteomes" id="UP001558613"/>
    </source>
</evidence>
<dbReference type="Proteomes" id="UP001558613">
    <property type="component" value="Unassembled WGS sequence"/>
</dbReference>
<organism evidence="1 2">
    <name type="scientific">Cirrhinus molitorella</name>
    <name type="common">mud carp</name>
    <dbReference type="NCBI Taxonomy" id="172907"/>
    <lineage>
        <taxon>Eukaryota</taxon>
        <taxon>Metazoa</taxon>
        <taxon>Chordata</taxon>
        <taxon>Craniata</taxon>
        <taxon>Vertebrata</taxon>
        <taxon>Euteleostomi</taxon>
        <taxon>Actinopterygii</taxon>
        <taxon>Neopterygii</taxon>
        <taxon>Teleostei</taxon>
        <taxon>Ostariophysi</taxon>
        <taxon>Cypriniformes</taxon>
        <taxon>Cyprinidae</taxon>
        <taxon>Labeoninae</taxon>
        <taxon>Labeonini</taxon>
        <taxon>Cirrhinus</taxon>
    </lineage>
</organism>
<protein>
    <submittedName>
        <fullName evidence="1">Uncharacterized protein</fullName>
    </submittedName>
</protein>